<dbReference type="InterPro" id="IPR006008">
    <property type="entry name" value="YciB"/>
</dbReference>
<gene>
    <name evidence="5" type="primary">yciB</name>
    <name evidence="6" type="ORF">H1D41_14970</name>
</gene>
<dbReference type="EMBL" id="JADCKQ010000012">
    <property type="protein sequence ID" value="MBI1494944.1"/>
    <property type="molecule type" value="Genomic_DNA"/>
</dbReference>
<reference evidence="6" key="1">
    <citation type="submission" date="2020-10" db="EMBL/GenBank/DDBJ databases">
        <title>Paenihalocynthiibacter styelae gen. nov., sp. nov., isolated from stalked sea squirt Styela clava.</title>
        <authorList>
            <person name="Kim Y.-O."/>
            <person name="Yoon J.-H."/>
        </authorList>
    </citation>
    <scope>NUCLEOTIDE SEQUENCE</scope>
    <source>
        <strain evidence="6">MYP1-1</strain>
    </source>
</reference>
<dbReference type="HAMAP" id="MF_00189">
    <property type="entry name" value="YciB"/>
    <property type="match status" value="1"/>
</dbReference>
<comment type="similarity">
    <text evidence="5">Belongs to the YciB family.</text>
</comment>
<feature type="transmembrane region" description="Helical" evidence="5">
    <location>
        <begin position="12"/>
        <end position="30"/>
    </location>
</feature>
<keyword evidence="4 5" id="KW-0472">Membrane</keyword>
<comment type="subcellular location">
    <subcellularLocation>
        <location evidence="5">Cell inner membrane</location>
        <topology evidence="5">Multi-pass membrane protein</topology>
    </subcellularLocation>
</comment>
<organism evidence="6 7">
    <name type="scientific">Halocynthiibacter styelae</name>
    <dbReference type="NCBI Taxonomy" id="2761955"/>
    <lineage>
        <taxon>Bacteria</taxon>
        <taxon>Pseudomonadati</taxon>
        <taxon>Pseudomonadota</taxon>
        <taxon>Alphaproteobacteria</taxon>
        <taxon>Rhodobacterales</taxon>
        <taxon>Paracoccaceae</taxon>
        <taxon>Halocynthiibacter</taxon>
    </lineage>
</organism>
<keyword evidence="7" id="KW-1185">Reference proteome</keyword>
<sequence>MSEEKELKPWVKPALEFGPVLLFFIAYGRLKEQQFTFGGEVYEGFVVATALFIPLLVASTLILWKLTGHLSKMQLMTLVLVVGFGGLTVWLNDGSFFKMKPTILYLFFAGALGFGLLRGKSYMQVMMDSALPLTDEGWMALTKRMALLFLGLAVTNELVWRMLTEDTWVKFKTFGMPVIMFGFFMLQSGLISKYSTEEDES</sequence>
<evidence type="ECO:0000313" key="7">
    <source>
        <dbReference type="Proteomes" id="UP000640583"/>
    </source>
</evidence>
<dbReference type="PANTHER" id="PTHR36917">
    <property type="entry name" value="INTRACELLULAR SEPTATION PROTEIN A-RELATED"/>
    <property type="match status" value="1"/>
</dbReference>
<evidence type="ECO:0000313" key="6">
    <source>
        <dbReference type="EMBL" id="MBI1494944.1"/>
    </source>
</evidence>
<dbReference type="RefSeq" id="WP_228849672.1">
    <property type="nucleotide sequence ID" value="NZ_JADCKQ010000012.1"/>
</dbReference>
<feature type="transmembrane region" description="Helical" evidence="5">
    <location>
        <begin position="145"/>
        <end position="163"/>
    </location>
</feature>
<name>A0A8J7IZ55_9RHOB</name>
<accession>A0A8J7IZ55</accession>
<keyword evidence="2 5" id="KW-0812">Transmembrane</keyword>
<protein>
    <recommendedName>
        <fullName evidence="5">Inner membrane-spanning protein YciB</fullName>
    </recommendedName>
</protein>
<dbReference type="Proteomes" id="UP000640583">
    <property type="component" value="Unassembled WGS sequence"/>
</dbReference>
<dbReference type="PANTHER" id="PTHR36917:SF1">
    <property type="entry name" value="INNER MEMBRANE-SPANNING PROTEIN YCIB"/>
    <property type="match status" value="1"/>
</dbReference>
<keyword evidence="1 5" id="KW-1003">Cell membrane</keyword>
<evidence type="ECO:0000256" key="5">
    <source>
        <dbReference type="HAMAP-Rule" id="MF_00189"/>
    </source>
</evidence>
<keyword evidence="5" id="KW-0997">Cell inner membrane</keyword>
<feature type="transmembrane region" description="Helical" evidence="5">
    <location>
        <begin position="42"/>
        <end position="63"/>
    </location>
</feature>
<feature type="transmembrane region" description="Helical" evidence="5">
    <location>
        <begin position="169"/>
        <end position="186"/>
    </location>
</feature>
<dbReference type="AlphaFoldDB" id="A0A8J7IZ55"/>
<comment type="function">
    <text evidence="5">Plays a role in cell envelope biogenesis, maintenance of cell envelope integrity and membrane homeostasis.</text>
</comment>
<evidence type="ECO:0000256" key="1">
    <source>
        <dbReference type="ARBA" id="ARBA00022475"/>
    </source>
</evidence>
<evidence type="ECO:0000256" key="4">
    <source>
        <dbReference type="ARBA" id="ARBA00023136"/>
    </source>
</evidence>
<proteinExistence type="inferred from homology"/>
<keyword evidence="3 5" id="KW-1133">Transmembrane helix</keyword>
<feature type="transmembrane region" description="Helical" evidence="5">
    <location>
        <begin position="75"/>
        <end position="91"/>
    </location>
</feature>
<dbReference type="Pfam" id="PF04279">
    <property type="entry name" value="IspA"/>
    <property type="match status" value="1"/>
</dbReference>
<comment type="caution">
    <text evidence="6">The sequence shown here is derived from an EMBL/GenBank/DDBJ whole genome shotgun (WGS) entry which is preliminary data.</text>
</comment>
<feature type="transmembrane region" description="Helical" evidence="5">
    <location>
        <begin position="103"/>
        <end position="119"/>
    </location>
</feature>
<evidence type="ECO:0000256" key="3">
    <source>
        <dbReference type="ARBA" id="ARBA00022989"/>
    </source>
</evidence>
<dbReference type="GO" id="GO:0005886">
    <property type="term" value="C:plasma membrane"/>
    <property type="evidence" value="ECO:0007669"/>
    <property type="project" value="UniProtKB-SubCell"/>
</dbReference>
<evidence type="ECO:0000256" key="2">
    <source>
        <dbReference type="ARBA" id="ARBA00022692"/>
    </source>
</evidence>